<keyword evidence="1" id="KW-1133">Transmembrane helix</keyword>
<accession>A0A418T4W6</accession>
<dbReference type="OrthoDB" id="5608210at2"/>
<keyword evidence="1" id="KW-0472">Membrane</keyword>
<evidence type="ECO:0000256" key="1">
    <source>
        <dbReference type="SAM" id="Phobius"/>
    </source>
</evidence>
<name>A0A418T4W6_9RHOB</name>
<dbReference type="EMBL" id="QZCG01000002">
    <property type="protein sequence ID" value="RJE88224.1"/>
    <property type="molecule type" value="Genomic_DNA"/>
</dbReference>
<comment type="caution">
    <text evidence="2">The sequence shown here is derived from an EMBL/GenBank/DDBJ whole genome shotgun (WGS) entry which is preliminary data.</text>
</comment>
<keyword evidence="1" id="KW-0812">Transmembrane</keyword>
<gene>
    <name evidence="2" type="ORF">D3P04_04790</name>
</gene>
<evidence type="ECO:0000313" key="2">
    <source>
        <dbReference type="EMBL" id="RJE88224.1"/>
    </source>
</evidence>
<sequence length="276" mass="30880">MRWWSLLVLLPAVAQAQPEIRTDNPHGYGWLLGDELVQRIEIDLPSGVTLDRASLPRPRAVDYWLDLRSIDLQETAGHAELTLRWQNFYSALAPDRREVPPSPVRLSDGTEMSLPGFAFVAAPLRPITDQSSPAQLLPDPPFRLIQTGRDNAALAISAAAFLCVLIAIGWTQAWWPFHRRPARPFTRAARSIARLRGPALQRRALHRALDASFNRVLISADLPQFLAARPEYQPLADRLDGFFRASDAAFFGTREAPDVSVVALSRDLARIERGLR</sequence>
<keyword evidence="3" id="KW-1185">Reference proteome</keyword>
<dbReference type="AlphaFoldDB" id="A0A418T4W6"/>
<dbReference type="Proteomes" id="UP000284202">
    <property type="component" value="Unassembled WGS sequence"/>
</dbReference>
<protein>
    <submittedName>
        <fullName evidence="2">Nonribosomal peptide synthetase MxaA</fullName>
    </submittedName>
</protein>
<dbReference type="RefSeq" id="WP_119746440.1">
    <property type="nucleotide sequence ID" value="NZ_QZCG01000002.1"/>
</dbReference>
<feature type="transmembrane region" description="Helical" evidence="1">
    <location>
        <begin position="152"/>
        <end position="177"/>
    </location>
</feature>
<reference evidence="3" key="1">
    <citation type="submission" date="2018-09" db="EMBL/GenBank/DDBJ databases">
        <title>Acidovorax cavernicola nov. sp. isolated from Gruta de las Maravillas (Aracena, Spain).</title>
        <authorList>
            <person name="Jurado V."/>
            <person name="Gutierrez-Patricio S."/>
            <person name="Gonzalez-Pimentel J.L."/>
            <person name="Miller A.Z."/>
            <person name="Laiz L."/>
            <person name="Saiz-Jimenez C."/>
        </authorList>
    </citation>
    <scope>NUCLEOTIDE SEQUENCE [LARGE SCALE GENOMIC DNA]</scope>
    <source>
        <strain evidence="3">1011MAR3C25</strain>
    </source>
</reference>
<evidence type="ECO:0000313" key="3">
    <source>
        <dbReference type="Proteomes" id="UP000284202"/>
    </source>
</evidence>
<proteinExistence type="predicted"/>
<organism evidence="2 3">
    <name type="scientific">Paracoccus onubensis</name>
    <dbReference type="NCBI Taxonomy" id="1675788"/>
    <lineage>
        <taxon>Bacteria</taxon>
        <taxon>Pseudomonadati</taxon>
        <taxon>Pseudomonadota</taxon>
        <taxon>Alphaproteobacteria</taxon>
        <taxon>Rhodobacterales</taxon>
        <taxon>Paracoccaceae</taxon>
        <taxon>Paracoccus</taxon>
    </lineage>
</organism>